<proteinExistence type="predicted"/>
<name>A0A0A9BX69_ARUDO</name>
<evidence type="ECO:0000313" key="1">
    <source>
        <dbReference type="EMBL" id="JAD68594.1"/>
    </source>
</evidence>
<accession>A0A0A9BX69</accession>
<protein>
    <submittedName>
        <fullName evidence="1">Uncharacterized protein</fullName>
    </submittedName>
</protein>
<reference evidence="1" key="1">
    <citation type="submission" date="2014-09" db="EMBL/GenBank/DDBJ databases">
        <authorList>
            <person name="Magalhaes I.L.F."/>
            <person name="Oliveira U."/>
            <person name="Santos F.R."/>
            <person name="Vidigal T.H.D.A."/>
            <person name="Brescovit A.D."/>
            <person name="Santos A.J."/>
        </authorList>
    </citation>
    <scope>NUCLEOTIDE SEQUENCE</scope>
    <source>
        <tissue evidence="1">Shoot tissue taken approximately 20 cm above the soil surface</tissue>
    </source>
</reference>
<reference evidence="1" key="2">
    <citation type="journal article" date="2015" name="Data Brief">
        <title>Shoot transcriptome of the giant reed, Arundo donax.</title>
        <authorList>
            <person name="Barrero R.A."/>
            <person name="Guerrero F.D."/>
            <person name="Moolhuijzen P."/>
            <person name="Goolsby J.A."/>
            <person name="Tidwell J."/>
            <person name="Bellgard S.E."/>
            <person name="Bellgard M.I."/>
        </authorList>
    </citation>
    <scope>NUCLEOTIDE SEQUENCE</scope>
    <source>
        <tissue evidence="1">Shoot tissue taken approximately 20 cm above the soil surface</tissue>
    </source>
</reference>
<sequence length="87" mass="9628">MSKHAGTCVVGLSRGDAPCVSSRRRFSEPPRRSALPCLTRRDIKTSFGYSTPLPHSLFLLSFVRTKAEAFVFGWLTKAGKTRVQGWG</sequence>
<organism evidence="1">
    <name type="scientific">Arundo donax</name>
    <name type="common">Giant reed</name>
    <name type="synonym">Donax arundinaceus</name>
    <dbReference type="NCBI Taxonomy" id="35708"/>
    <lineage>
        <taxon>Eukaryota</taxon>
        <taxon>Viridiplantae</taxon>
        <taxon>Streptophyta</taxon>
        <taxon>Embryophyta</taxon>
        <taxon>Tracheophyta</taxon>
        <taxon>Spermatophyta</taxon>
        <taxon>Magnoliopsida</taxon>
        <taxon>Liliopsida</taxon>
        <taxon>Poales</taxon>
        <taxon>Poaceae</taxon>
        <taxon>PACMAD clade</taxon>
        <taxon>Arundinoideae</taxon>
        <taxon>Arundineae</taxon>
        <taxon>Arundo</taxon>
    </lineage>
</organism>
<dbReference type="AlphaFoldDB" id="A0A0A9BX69"/>
<dbReference type="EMBL" id="GBRH01229301">
    <property type="protein sequence ID" value="JAD68594.1"/>
    <property type="molecule type" value="Transcribed_RNA"/>
</dbReference>